<evidence type="ECO:0000313" key="3">
    <source>
        <dbReference type="EMBL" id="ESL02313.1"/>
    </source>
</evidence>
<dbReference type="GO" id="GO:0004190">
    <property type="term" value="F:aspartic-type endopeptidase activity"/>
    <property type="evidence" value="ECO:0007669"/>
    <property type="project" value="InterPro"/>
</dbReference>
<evidence type="ECO:0000259" key="2">
    <source>
        <dbReference type="Pfam" id="PF01478"/>
    </source>
</evidence>
<feature type="transmembrane region" description="Helical" evidence="1">
    <location>
        <begin position="67"/>
        <end position="93"/>
    </location>
</feature>
<organism evidence="3 4">
    <name type="scientific">Catonella morbi ATCC 51271</name>
    <dbReference type="NCBI Taxonomy" id="592026"/>
    <lineage>
        <taxon>Bacteria</taxon>
        <taxon>Bacillati</taxon>
        <taxon>Bacillota</taxon>
        <taxon>Clostridia</taxon>
        <taxon>Lachnospirales</taxon>
        <taxon>Lachnospiraceae</taxon>
        <taxon>Catonella</taxon>
    </lineage>
</organism>
<dbReference type="Proteomes" id="UP000018227">
    <property type="component" value="Unassembled WGS sequence"/>
</dbReference>
<dbReference type="AlphaFoldDB" id="V2Y025"/>
<dbReference type="GO" id="GO:0016020">
    <property type="term" value="C:membrane"/>
    <property type="evidence" value="ECO:0007669"/>
    <property type="project" value="InterPro"/>
</dbReference>
<feature type="transmembrane region" description="Helical" evidence="1">
    <location>
        <begin position="6"/>
        <end position="26"/>
    </location>
</feature>
<keyword evidence="1" id="KW-0472">Membrane</keyword>
<dbReference type="InterPro" id="IPR000045">
    <property type="entry name" value="Prepilin_IV_endopep_pep"/>
</dbReference>
<gene>
    <name evidence="3" type="ORF">GCWU0000282_002447</name>
</gene>
<protein>
    <submittedName>
        <fullName evidence="3">Peptidase, A24 family</fullName>
    </submittedName>
</protein>
<feature type="domain" description="Prepilin type IV endopeptidase peptidase" evidence="2">
    <location>
        <begin position="16"/>
        <end position="132"/>
    </location>
</feature>
<keyword evidence="1" id="KW-1133">Transmembrane helix</keyword>
<dbReference type="Pfam" id="PF01478">
    <property type="entry name" value="Peptidase_A24"/>
    <property type="match status" value="1"/>
</dbReference>
<evidence type="ECO:0000256" key="1">
    <source>
        <dbReference type="SAM" id="Phobius"/>
    </source>
</evidence>
<dbReference type="EMBL" id="ACIL03000016">
    <property type="protein sequence ID" value="ESL02313.1"/>
    <property type="molecule type" value="Genomic_DNA"/>
</dbReference>
<proteinExistence type="predicted"/>
<keyword evidence="4" id="KW-1185">Reference proteome</keyword>
<dbReference type="RefSeq" id="WP_023355307.1">
    <property type="nucleotide sequence ID" value="NZ_KI535369.1"/>
</dbReference>
<keyword evidence="1" id="KW-0812">Transmembrane</keyword>
<name>V2Y025_9FIRM</name>
<accession>V2Y025</accession>
<reference evidence="3 4" key="1">
    <citation type="submission" date="2013-06" db="EMBL/GenBank/DDBJ databases">
        <authorList>
            <person name="Weinstock G."/>
            <person name="Sodergren E."/>
            <person name="Clifton S."/>
            <person name="Fulton L."/>
            <person name="Fulton B."/>
            <person name="Courtney L."/>
            <person name="Fronick C."/>
            <person name="Harrison M."/>
            <person name="Strong C."/>
            <person name="Farmer C."/>
            <person name="Delahaunty K."/>
            <person name="Markovic C."/>
            <person name="Hall O."/>
            <person name="Minx P."/>
            <person name="Tomlinson C."/>
            <person name="Mitreva M."/>
            <person name="Nelson J."/>
            <person name="Hou S."/>
            <person name="Wollam A."/>
            <person name="Pepin K.H."/>
            <person name="Johnson M."/>
            <person name="Bhonagiri V."/>
            <person name="Nash W.E."/>
            <person name="Warren W."/>
            <person name="Chinwalla A."/>
            <person name="Mardis E.R."/>
            <person name="Wilson R.K."/>
        </authorList>
    </citation>
    <scope>NUCLEOTIDE SEQUENCE [LARGE SCALE GENOMIC DNA]</scope>
    <source>
        <strain evidence="3 4">ATCC 51271</strain>
    </source>
</reference>
<feature type="transmembrane region" description="Helical" evidence="1">
    <location>
        <begin position="38"/>
        <end position="55"/>
    </location>
</feature>
<dbReference type="STRING" id="592026.GCWU0000282_002447"/>
<evidence type="ECO:0000313" key="4">
    <source>
        <dbReference type="Proteomes" id="UP000018227"/>
    </source>
</evidence>
<comment type="caution">
    <text evidence="3">The sequence shown here is derived from an EMBL/GenBank/DDBJ whole genome shotgun (WGS) entry which is preliminary data.</text>
</comment>
<feature type="transmembrane region" description="Helical" evidence="1">
    <location>
        <begin position="146"/>
        <end position="168"/>
    </location>
</feature>
<dbReference type="HOGENOM" id="CLU_1567880_0_0_9"/>
<sequence length="170" mass="19441">MGNLSLTPIGLVIFLLYIILSVKASIYDIKYRLVKNETYISLIFLSVSNIIRMIVETEEIDWFICFIRFLTYSMLIMSVAVVIIIFVIVTNAMGGGDVKYIFCSMLFLVPEREVSVLILWFLIMFTLMLIYGIVVQYTKPDKRKNGIPMIPFISGAGIIMVIISDFILKL</sequence>
<feature type="transmembrane region" description="Helical" evidence="1">
    <location>
        <begin position="114"/>
        <end position="134"/>
    </location>
</feature>
<dbReference type="Gene3D" id="1.20.120.1220">
    <property type="match status" value="1"/>
</dbReference>